<dbReference type="Pfam" id="PF01490">
    <property type="entry name" value="Aa_trans"/>
    <property type="match status" value="1"/>
</dbReference>
<name>A0ABM4W923_COFAR</name>
<keyword evidence="2 7" id="KW-0812">Transmembrane</keyword>
<proteinExistence type="predicted"/>
<dbReference type="PROSITE" id="PS51335">
    <property type="entry name" value="ELMO"/>
    <property type="match status" value="1"/>
</dbReference>
<evidence type="ECO:0000256" key="4">
    <source>
        <dbReference type="ARBA" id="ARBA00022989"/>
    </source>
</evidence>
<gene>
    <name evidence="10" type="primary">LOC113718876</name>
</gene>
<dbReference type="InterPro" id="IPR006816">
    <property type="entry name" value="ELMO_dom"/>
</dbReference>
<comment type="subcellular location">
    <subcellularLocation>
        <location evidence="1">Membrane</location>
    </subcellularLocation>
</comment>
<keyword evidence="9" id="KW-1185">Reference proteome</keyword>
<feature type="transmembrane region" description="Helical" evidence="7">
    <location>
        <begin position="296"/>
        <end position="312"/>
    </location>
</feature>
<feature type="compositionally biased region" description="Low complexity" evidence="6">
    <location>
        <begin position="9"/>
        <end position="35"/>
    </location>
</feature>
<keyword evidence="4 7" id="KW-1133">Transmembrane helix</keyword>
<dbReference type="InterPro" id="IPR050868">
    <property type="entry name" value="ELMO_domain-containing"/>
</dbReference>
<evidence type="ECO:0000313" key="10">
    <source>
        <dbReference type="RefSeq" id="XP_071928298.1"/>
    </source>
</evidence>
<evidence type="ECO:0000256" key="3">
    <source>
        <dbReference type="ARBA" id="ARBA00022970"/>
    </source>
</evidence>
<accession>A0ABM4W923</accession>
<keyword evidence="3" id="KW-0029">Amino-acid transport</keyword>
<dbReference type="GeneID" id="113718876"/>
<dbReference type="InterPro" id="IPR013057">
    <property type="entry name" value="AA_transpt_TM"/>
</dbReference>
<evidence type="ECO:0000256" key="1">
    <source>
        <dbReference type="ARBA" id="ARBA00004370"/>
    </source>
</evidence>
<evidence type="ECO:0000259" key="8">
    <source>
        <dbReference type="PROSITE" id="PS51335"/>
    </source>
</evidence>
<evidence type="ECO:0000256" key="2">
    <source>
        <dbReference type="ARBA" id="ARBA00022692"/>
    </source>
</evidence>
<evidence type="ECO:0000256" key="5">
    <source>
        <dbReference type="ARBA" id="ARBA00023136"/>
    </source>
</evidence>
<evidence type="ECO:0000256" key="7">
    <source>
        <dbReference type="SAM" id="Phobius"/>
    </source>
</evidence>
<dbReference type="PANTHER" id="PTHR12771">
    <property type="entry name" value="ENGULFMENT AND CELL MOTILITY"/>
    <property type="match status" value="1"/>
</dbReference>
<keyword evidence="5 7" id="KW-0472">Membrane</keyword>
<protein>
    <recommendedName>
        <fullName evidence="8">ELMO domain-containing protein</fullName>
    </recommendedName>
</protein>
<reference evidence="10" key="1">
    <citation type="submission" date="2025-08" db="UniProtKB">
        <authorList>
            <consortium name="RefSeq"/>
        </authorList>
    </citation>
    <scope>IDENTIFICATION</scope>
    <source>
        <tissue evidence="10">Leaves</tissue>
    </source>
</reference>
<feature type="transmembrane region" description="Helical" evidence="7">
    <location>
        <begin position="437"/>
        <end position="458"/>
    </location>
</feature>
<dbReference type="Proteomes" id="UP001652660">
    <property type="component" value="Chromosome 11e"/>
</dbReference>
<dbReference type="PANTHER" id="PTHR12771:SF49">
    <property type="entry name" value="ELMO_CED-12 FAMILY PROTEIN"/>
    <property type="match status" value="1"/>
</dbReference>
<feature type="region of interest" description="Disordered" evidence="6">
    <location>
        <begin position="1"/>
        <end position="37"/>
    </location>
</feature>
<evidence type="ECO:0000256" key="6">
    <source>
        <dbReference type="SAM" id="MobiDB-lite"/>
    </source>
</evidence>
<feature type="transmembrane region" description="Helical" evidence="7">
    <location>
        <begin position="500"/>
        <end position="523"/>
    </location>
</feature>
<organism evidence="9 10">
    <name type="scientific">Coffea arabica</name>
    <name type="common">Arabian coffee</name>
    <dbReference type="NCBI Taxonomy" id="13443"/>
    <lineage>
        <taxon>Eukaryota</taxon>
        <taxon>Viridiplantae</taxon>
        <taxon>Streptophyta</taxon>
        <taxon>Embryophyta</taxon>
        <taxon>Tracheophyta</taxon>
        <taxon>Spermatophyta</taxon>
        <taxon>Magnoliopsida</taxon>
        <taxon>eudicotyledons</taxon>
        <taxon>Gunneridae</taxon>
        <taxon>Pentapetalae</taxon>
        <taxon>asterids</taxon>
        <taxon>lamiids</taxon>
        <taxon>Gentianales</taxon>
        <taxon>Rubiaceae</taxon>
        <taxon>Ixoroideae</taxon>
        <taxon>Gardenieae complex</taxon>
        <taxon>Bertiereae - Coffeeae clade</taxon>
        <taxon>Coffeeae</taxon>
        <taxon>Coffea</taxon>
    </lineage>
</organism>
<feature type="domain" description="ELMO" evidence="8">
    <location>
        <begin position="93"/>
        <end position="254"/>
    </location>
</feature>
<keyword evidence="3" id="KW-0813">Transport</keyword>
<dbReference type="Pfam" id="PF04727">
    <property type="entry name" value="ELMO_CED12"/>
    <property type="match status" value="1"/>
</dbReference>
<dbReference type="RefSeq" id="XP_071928298.1">
    <property type="nucleotide sequence ID" value="XM_072072197.1"/>
</dbReference>
<evidence type="ECO:0000313" key="9">
    <source>
        <dbReference type="Proteomes" id="UP001652660"/>
    </source>
</evidence>
<sequence>MSPMRTHGSCVSVSVRSPPASSASRCSLSNSSASSDDATCGAPIWMGKGLTCVCFKRKGTYERIFFDLTPQQEERLRRLKQRMRICFDGSKVEHQEGLRALWHATYPGQELISLVSDQWKDMGWQGRDPSTDFRGAGFISLENLLFFAKTFSTSFQQLLKKEGGNRATWEYPFAVGGVNITFMLMQMLDLDSLKPRTFVRPVFLQMLSENEWAFDLLYCVAFVVMDKQWLERNATYMEFNDVLRTTRSQLEKELLMDDVLRIEDMPSSLQENWSSASQELSFFAAGNDFRHWRKKIVKMEIILILAVILMIMRTKGRRANLSPPLGLKVTDSVFSSEALGFLNAVIFICTPFFAKPLLPPVADARRPPERRSSHSLLPSIQGRPSLRKATADKKSSKVSHEVSLPSQSSYGQAVVNGINVLCGVGILSTTCAVKEGGWVGLSILFIFAVVSYYTGILLHSCLDSQPGLETYPDIGHAAFGNVGRIATSVSLMPDPKARSYLCSLFVTAALICCVYFIGTAFLAKDDMADFVSPLSPLSRAVLQDFGSILLSATNISFEELQDLQHSHLDNLYCGILEER</sequence>
<feature type="transmembrane region" description="Helical" evidence="7">
    <location>
        <begin position="333"/>
        <end position="354"/>
    </location>
</feature>